<feature type="compositionally biased region" description="Low complexity" evidence="1">
    <location>
        <begin position="369"/>
        <end position="391"/>
    </location>
</feature>
<feature type="compositionally biased region" description="Pro residues" evidence="1">
    <location>
        <begin position="296"/>
        <end position="310"/>
    </location>
</feature>
<evidence type="ECO:0000313" key="3">
    <source>
        <dbReference type="EMBL" id="PYI14073.1"/>
    </source>
</evidence>
<proteinExistence type="predicted"/>
<name>A0A2V5H073_ASPV1</name>
<dbReference type="STRING" id="1450538.A0A2V5H073"/>
<feature type="region of interest" description="Disordered" evidence="1">
    <location>
        <begin position="78"/>
        <end position="207"/>
    </location>
</feature>
<dbReference type="OMA" id="CWCSAPR"/>
<evidence type="ECO:0000313" key="4">
    <source>
        <dbReference type="Proteomes" id="UP000249829"/>
    </source>
</evidence>
<reference evidence="3 4" key="1">
    <citation type="submission" date="2018-02" db="EMBL/GenBank/DDBJ databases">
        <title>The genomes of Aspergillus section Nigri reveals drivers in fungal speciation.</title>
        <authorList>
            <consortium name="DOE Joint Genome Institute"/>
            <person name="Vesth T.C."/>
            <person name="Nybo J."/>
            <person name="Theobald S."/>
            <person name="Brandl J."/>
            <person name="Frisvad J.C."/>
            <person name="Nielsen K.F."/>
            <person name="Lyhne E.K."/>
            <person name="Kogle M.E."/>
            <person name="Kuo A."/>
            <person name="Riley R."/>
            <person name="Clum A."/>
            <person name="Nolan M."/>
            <person name="Lipzen A."/>
            <person name="Salamov A."/>
            <person name="Henrissat B."/>
            <person name="Wiebenga A."/>
            <person name="De vries R.P."/>
            <person name="Grigoriev I.V."/>
            <person name="Mortensen U.H."/>
            <person name="Andersen M.R."/>
            <person name="Baker S.E."/>
        </authorList>
    </citation>
    <scope>NUCLEOTIDE SEQUENCE [LARGE SCALE GENOMIC DNA]</scope>
    <source>
        <strain evidence="3 4">CBS 115571</strain>
    </source>
</reference>
<sequence length="806" mass="89300">MPPRRGSVRQSGSTPRAEGALSYFQHQLISDSRTQALPNLPTRQSFAYGSAETPLLPRQLVLNPHMDLVEMAGQIEKGIEDAKDREQRESASTADRSRRRRSSSANMSPIRRTRREPTPDQTQLLESLRDATRSPSPINDYHPNDQSTATPTPPIPHTISTTSSPALDPVPESRYPHVPADKLYPSPLLRSGVPAHDEPPLSSLSGLDNESVISYSIERDIHDDDLRRTLSDGKNITAPPRRVSGMAFVKDVSTIHEEEEPDSRLSQYKSSPLKSPPVKPLHPLKSVVAQKAPSPERSPSPSKSPSPPKSPSLARSSSPWRSLSLSKSPSPLPHSSPQRAPSKAPTPKKSPLPQKTPTPKKPPLPQKAPTPKKASLPPMAPSPAKSSPSSPVLEEGAMETTPEPDWEPQPEFLREDSPVTQPSAPTKTVIPHFHTDEGSAREQSALNRQSLFNEWPDVGRSTREKLSTVGRIIALLALAIVVLTSSNYLGGMIPFGQTRYYGPVNGTGLDAISSLSAQMSRLGSQVSTLSRDIKTVKADLRAQPTKGVSTGTLLGTYIPKTNFLAVPLGILIDPHKTNPTVQQVGFRRKVYSYFMEENFRRPQPPLSVATAWEDIGDCWCSVPRDGMTQVGVLLGYRIVPEEIVIEHVPKAAALNPGLAPRDMELWVRFRRVKNDTLVYPDQTWSNYLTSKANPMPRPKNIAGQDNLFNDERFVLHEPVMHALQLAYPGESEEAYWGQYDEWLGPAWYRVGRWTYDINSDQHAQRFILDAVIDDPEIRVDKVVIRAKNNWGADKTCIYRVKLFGKK</sequence>
<dbReference type="Gene3D" id="2.60.120.260">
    <property type="entry name" value="Galactose-binding domain-like"/>
    <property type="match status" value="1"/>
</dbReference>
<dbReference type="Proteomes" id="UP000249829">
    <property type="component" value="Unassembled WGS sequence"/>
</dbReference>
<feature type="compositionally biased region" description="Low complexity" evidence="1">
    <location>
        <begin position="281"/>
        <end position="295"/>
    </location>
</feature>
<feature type="compositionally biased region" description="Basic and acidic residues" evidence="1">
    <location>
        <begin position="78"/>
        <end position="89"/>
    </location>
</feature>
<organism evidence="3 4">
    <name type="scientific">Aspergillus violaceofuscus (strain CBS 115571)</name>
    <dbReference type="NCBI Taxonomy" id="1450538"/>
    <lineage>
        <taxon>Eukaryota</taxon>
        <taxon>Fungi</taxon>
        <taxon>Dikarya</taxon>
        <taxon>Ascomycota</taxon>
        <taxon>Pezizomycotina</taxon>
        <taxon>Eurotiomycetes</taxon>
        <taxon>Eurotiomycetidae</taxon>
        <taxon>Eurotiales</taxon>
        <taxon>Aspergillaceae</taxon>
        <taxon>Aspergillus</taxon>
    </lineage>
</organism>
<keyword evidence="4" id="KW-1185">Reference proteome</keyword>
<dbReference type="PROSITE" id="PS51469">
    <property type="entry name" value="SUN"/>
    <property type="match status" value="1"/>
</dbReference>
<feature type="region of interest" description="Disordered" evidence="1">
    <location>
        <begin position="222"/>
        <end position="425"/>
    </location>
</feature>
<dbReference type="EMBL" id="KZ825222">
    <property type="protein sequence ID" value="PYI14073.1"/>
    <property type="molecule type" value="Genomic_DNA"/>
</dbReference>
<evidence type="ECO:0000259" key="2">
    <source>
        <dbReference type="PROSITE" id="PS51469"/>
    </source>
</evidence>
<dbReference type="InterPro" id="IPR012919">
    <property type="entry name" value="SUN_dom"/>
</dbReference>
<dbReference type="AlphaFoldDB" id="A0A2V5H073"/>
<feature type="region of interest" description="Disordered" evidence="1">
    <location>
        <begin position="1"/>
        <end position="21"/>
    </location>
</feature>
<protein>
    <recommendedName>
        <fullName evidence="2">SUN domain-containing protein</fullName>
    </recommendedName>
</protein>
<gene>
    <name evidence="3" type="ORF">BO99DRAFT_36166</name>
</gene>
<feature type="compositionally biased region" description="Low complexity" evidence="1">
    <location>
        <begin position="311"/>
        <end position="347"/>
    </location>
</feature>
<feature type="compositionally biased region" description="Low complexity" evidence="1">
    <location>
        <begin position="157"/>
        <end position="166"/>
    </location>
</feature>
<evidence type="ECO:0000256" key="1">
    <source>
        <dbReference type="SAM" id="MobiDB-lite"/>
    </source>
</evidence>
<dbReference type="Pfam" id="PF07738">
    <property type="entry name" value="Sad1_UNC"/>
    <property type="match status" value="1"/>
</dbReference>
<feature type="domain" description="SUN" evidence="2">
    <location>
        <begin position="569"/>
        <end position="806"/>
    </location>
</feature>
<feature type="compositionally biased region" description="Basic and acidic residues" evidence="1">
    <location>
        <begin position="222"/>
        <end position="231"/>
    </location>
</feature>
<feature type="compositionally biased region" description="Pro residues" evidence="1">
    <location>
        <begin position="348"/>
        <end position="368"/>
    </location>
</feature>
<accession>A0A2V5H073</accession>